<gene>
    <name evidence="2" type="ORF">Esi_0215_0030</name>
</gene>
<sequence>MPSCPLPRVSPPPGKDPESKRESLTHLYNEKALRYGIVFDELIRQVAVHSMALATLVGKAFTGHHALLTRLIKVHDAREGQLQKLQDLNALAKLIDGVHFINFLKGINKEGRKAMRRTKETQTRPTRDKKSDSRPGTGTGGKKRPPKKTKGSKTEILPLDLRNSIGMASAPKKIPTLGYMLRTVLDMMLVWSRSLDTPESLCKKPGGMTEIAIKHFQLLHGMENTTNLMLAQFAAGLVHFADYKRCKVLGDLLGVDDPATGPPFDHRSALFLYRFLAELRTVGVFSEDILRERIIKINLNKTAVSDDPEQR</sequence>
<dbReference type="EMBL" id="FN649739">
    <property type="protein sequence ID" value="CBJ30787.1"/>
    <property type="molecule type" value="Genomic_DNA"/>
</dbReference>
<dbReference type="InParanoid" id="D7FRJ6"/>
<evidence type="ECO:0000313" key="2">
    <source>
        <dbReference type="EMBL" id="CBJ30787.1"/>
    </source>
</evidence>
<name>D7FRJ6_ECTSI</name>
<dbReference type="Proteomes" id="UP000002630">
    <property type="component" value="Linkage Group LG14"/>
</dbReference>
<protein>
    <submittedName>
        <fullName evidence="2">Uncharacterized protein</fullName>
    </submittedName>
</protein>
<reference evidence="2 3" key="1">
    <citation type="journal article" date="2010" name="Nature">
        <title>The Ectocarpus genome and the independent evolution of multicellularity in brown algae.</title>
        <authorList>
            <person name="Cock J.M."/>
            <person name="Sterck L."/>
            <person name="Rouze P."/>
            <person name="Scornet D."/>
            <person name="Allen A.E."/>
            <person name="Amoutzias G."/>
            <person name="Anthouard V."/>
            <person name="Artiguenave F."/>
            <person name="Aury J.M."/>
            <person name="Badger J.H."/>
            <person name="Beszteri B."/>
            <person name="Billiau K."/>
            <person name="Bonnet E."/>
            <person name="Bothwell J.H."/>
            <person name="Bowler C."/>
            <person name="Boyen C."/>
            <person name="Brownlee C."/>
            <person name="Carrano C.J."/>
            <person name="Charrier B."/>
            <person name="Cho G.Y."/>
            <person name="Coelho S.M."/>
            <person name="Collen J."/>
            <person name="Corre E."/>
            <person name="Da Silva C."/>
            <person name="Delage L."/>
            <person name="Delaroque N."/>
            <person name="Dittami S.M."/>
            <person name="Doulbeau S."/>
            <person name="Elias M."/>
            <person name="Farnham G."/>
            <person name="Gachon C.M."/>
            <person name="Gschloessl B."/>
            <person name="Heesch S."/>
            <person name="Jabbari K."/>
            <person name="Jubin C."/>
            <person name="Kawai H."/>
            <person name="Kimura K."/>
            <person name="Kloareg B."/>
            <person name="Kupper F.C."/>
            <person name="Lang D."/>
            <person name="Le Bail A."/>
            <person name="Leblanc C."/>
            <person name="Lerouge P."/>
            <person name="Lohr M."/>
            <person name="Lopez P.J."/>
            <person name="Martens C."/>
            <person name="Maumus F."/>
            <person name="Michel G."/>
            <person name="Miranda-Saavedra D."/>
            <person name="Morales J."/>
            <person name="Moreau H."/>
            <person name="Motomura T."/>
            <person name="Nagasato C."/>
            <person name="Napoli C.A."/>
            <person name="Nelson D.R."/>
            <person name="Nyvall-Collen P."/>
            <person name="Peters A.F."/>
            <person name="Pommier C."/>
            <person name="Potin P."/>
            <person name="Poulain J."/>
            <person name="Quesneville H."/>
            <person name="Read B."/>
            <person name="Rensing S.A."/>
            <person name="Ritter A."/>
            <person name="Rousvoal S."/>
            <person name="Samanta M."/>
            <person name="Samson G."/>
            <person name="Schroeder D.C."/>
            <person name="Segurens B."/>
            <person name="Strittmatter M."/>
            <person name="Tonon T."/>
            <person name="Tregear J.W."/>
            <person name="Valentin K."/>
            <person name="von Dassow P."/>
            <person name="Yamagishi T."/>
            <person name="Van de Peer Y."/>
            <person name="Wincker P."/>
        </authorList>
    </citation>
    <scope>NUCLEOTIDE SEQUENCE [LARGE SCALE GENOMIC DNA]</scope>
    <source>
        <strain evidence="3">Ec32 / CCAP1310/4</strain>
    </source>
</reference>
<feature type="compositionally biased region" description="Basic and acidic residues" evidence="1">
    <location>
        <begin position="112"/>
        <end position="133"/>
    </location>
</feature>
<proteinExistence type="predicted"/>
<dbReference type="AlphaFoldDB" id="D7FRJ6"/>
<feature type="region of interest" description="Disordered" evidence="1">
    <location>
        <begin position="112"/>
        <end position="155"/>
    </location>
</feature>
<keyword evidence="3" id="KW-1185">Reference proteome</keyword>
<feature type="region of interest" description="Disordered" evidence="1">
    <location>
        <begin position="1"/>
        <end position="22"/>
    </location>
</feature>
<accession>D7FRJ6</accession>
<feature type="compositionally biased region" description="Pro residues" evidence="1">
    <location>
        <begin position="1"/>
        <end position="14"/>
    </location>
</feature>
<dbReference type="EMBL" id="FN648393">
    <property type="protein sequence ID" value="CBJ30787.1"/>
    <property type="molecule type" value="Genomic_DNA"/>
</dbReference>
<evidence type="ECO:0000256" key="1">
    <source>
        <dbReference type="SAM" id="MobiDB-lite"/>
    </source>
</evidence>
<organism evidence="2 3">
    <name type="scientific">Ectocarpus siliculosus</name>
    <name type="common">Brown alga</name>
    <name type="synonym">Conferva siliculosa</name>
    <dbReference type="NCBI Taxonomy" id="2880"/>
    <lineage>
        <taxon>Eukaryota</taxon>
        <taxon>Sar</taxon>
        <taxon>Stramenopiles</taxon>
        <taxon>Ochrophyta</taxon>
        <taxon>PX clade</taxon>
        <taxon>Phaeophyceae</taxon>
        <taxon>Ectocarpales</taxon>
        <taxon>Ectocarpaceae</taxon>
        <taxon>Ectocarpus</taxon>
    </lineage>
</organism>
<evidence type="ECO:0000313" key="3">
    <source>
        <dbReference type="Proteomes" id="UP000002630"/>
    </source>
</evidence>
<dbReference type="OrthoDB" id="10393552at2759"/>
<feature type="compositionally biased region" description="Basic residues" evidence="1">
    <location>
        <begin position="141"/>
        <end position="151"/>
    </location>
</feature>